<name>A0ACC1AJ93_9ROSI</name>
<proteinExistence type="predicted"/>
<evidence type="ECO:0000313" key="2">
    <source>
        <dbReference type="Proteomes" id="UP001164250"/>
    </source>
</evidence>
<gene>
    <name evidence="1" type="ORF">Patl1_06813</name>
</gene>
<evidence type="ECO:0000313" key="1">
    <source>
        <dbReference type="EMBL" id="KAJ0086698.1"/>
    </source>
</evidence>
<dbReference type="EMBL" id="CM047906">
    <property type="protein sequence ID" value="KAJ0086698.1"/>
    <property type="molecule type" value="Genomic_DNA"/>
</dbReference>
<protein>
    <submittedName>
        <fullName evidence="1">Uncharacterized protein</fullName>
    </submittedName>
</protein>
<sequence length="105" mass="12281">MKENHLLDILSSQVKSEGKDEEIMAVANLTYRCVNLKGSKRPTMKEVSMELQRIRASENNNLHQNYEEVENMRREVKCLYLGMAPLFQQVLLLIILFHQQTSNRC</sequence>
<organism evidence="1 2">
    <name type="scientific">Pistacia atlantica</name>
    <dbReference type="NCBI Taxonomy" id="434234"/>
    <lineage>
        <taxon>Eukaryota</taxon>
        <taxon>Viridiplantae</taxon>
        <taxon>Streptophyta</taxon>
        <taxon>Embryophyta</taxon>
        <taxon>Tracheophyta</taxon>
        <taxon>Spermatophyta</taxon>
        <taxon>Magnoliopsida</taxon>
        <taxon>eudicotyledons</taxon>
        <taxon>Gunneridae</taxon>
        <taxon>Pentapetalae</taxon>
        <taxon>rosids</taxon>
        <taxon>malvids</taxon>
        <taxon>Sapindales</taxon>
        <taxon>Anacardiaceae</taxon>
        <taxon>Pistacia</taxon>
    </lineage>
</organism>
<comment type="caution">
    <text evidence="1">The sequence shown here is derived from an EMBL/GenBank/DDBJ whole genome shotgun (WGS) entry which is preliminary data.</text>
</comment>
<keyword evidence="2" id="KW-1185">Reference proteome</keyword>
<reference evidence="2" key="1">
    <citation type="journal article" date="2023" name="G3 (Bethesda)">
        <title>Genome assembly and association tests identify interacting loci associated with vigor, precocity, and sex in interspecific pistachio rootstocks.</title>
        <authorList>
            <person name="Palmer W."/>
            <person name="Jacygrad E."/>
            <person name="Sagayaradj S."/>
            <person name="Cavanaugh K."/>
            <person name="Han R."/>
            <person name="Bertier L."/>
            <person name="Beede B."/>
            <person name="Kafkas S."/>
            <person name="Golino D."/>
            <person name="Preece J."/>
            <person name="Michelmore R."/>
        </authorList>
    </citation>
    <scope>NUCLEOTIDE SEQUENCE [LARGE SCALE GENOMIC DNA]</scope>
</reference>
<dbReference type="Proteomes" id="UP001164250">
    <property type="component" value="Chromosome 10"/>
</dbReference>
<accession>A0ACC1AJ93</accession>